<protein>
    <submittedName>
        <fullName evidence="3">Uncharacterized protein</fullName>
    </submittedName>
</protein>
<feature type="transmembrane region" description="Helical" evidence="2">
    <location>
        <begin position="292"/>
        <end position="312"/>
    </location>
</feature>
<evidence type="ECO:0000256" key="1">
    <source>
        <dbReference type="SAM" id="MobiDB-lite"/>
    </source>
</evidence>
<reference evidence="3" key="2">
    <citation type="submission" date="2023-05" db="EMBL/GenBank/DDBJ databases">
        <authorList>
            <consortium name="Lawrence Berkeley National Laboratory"/>
            <person name="Steindorff A."/>
            <person name="Hensen N."/>
            <person name="Bonometti L."/>
            <person name="Westerberg I."/>
            <person name="Brannstrom I.O."/>
            <person name="Guillou S."/>
            <person name="Cros-Aarteil S."/>
            <person name="Calhoun S."/>
            <person name="Haridas S."/>
            <person name="Kuo A."/>
            <person name="Mondo S."/>
            <person name="Pangilinan J."/>
            <person name="Riley R."/>
            <person name="Labutti K."/>
            <person name="Andreopoulos B."/>
            <person name="Lipzen A."/>
            <person name="Chen C."/>
            <person name="Yanf M."/>
            <person name="Daum C."/>
            <person name="Ng V."/>
            <person name="Clum A."/>
            <person name="Ohm R."/>
            <person name="Martin F."/>
            <person name="Silar P."/>
            <person name="Natvig D."/>
            <person name="Lalanne C."/>
            <person name="Gautier V."/>
            <person name="Ament-Velasquez S.L."/>
            <person name="Kruys A."/>
            <person name="Hutchinson M.I."/>
            <person name="Powell A.J."/>
            <person name="Barry K."/>
            <person name="Miller A.N."/>
            <person name="Grigoriev I.V."/>
            <person name="Debuchy R."/>
            <person name="Gladieux P."/>
            <person name="Thoren M.H."/>
            <person name="Johannesson H."/>
        </authorList>
    </citation>
    <scope>NUCLEOTIDE SEQUENCE</scope>
    <source>
        <strain evidence="3">CBS 103.79</strain>
    </source>
</reference>
<dbReference type="AlphaFoldDB" id="A0AAN6MJ68"/>
<evidence type="ECO:0000313" key="4">
    <source>
        <dbReference type="Proteomes" id="UP001303889"/>
    </source>
</evidence>
<feature type="compositionally biased region" description="Low complexity" evidence="1">
    <location>
        <begin position="54"/>
        <end position="65"/>
    </location>
</feature>
<keyword evidence="4" id="KW-1185">Reference proteome</keyword>
<gene>
    <name evidence="3" type="ORF">C8A05DRAFT_34434</name>
</gene>
<dbReference type="Proteomes" id="UP001303889">
    <property type="component" value="Unassembled WGS sequence"/>
</dbReference>
<keyword evidence="2" id="KW-0812">Transmembrane</keyword>
<feature type="transmembrane region" description="Helical" evidence="2">
    <location>
        <begin position="156"/>
        <end position="175"/>
    </location>
</feature>
<name>A0AAN6MJ68_9PEZI</name>
<reference evidence="3" key="1">
    <citation type="journal article" date="2023" name="Mol. Phylogenet. Evol.">
        <title>Genome-scale phylogeny and comparative genomics of the fungal order Sordariales.</title>
        <authorList>
            <person name="Hensen N."/>
            <person name="Bonometti L."/>
            <person name="Westerberg I."/>
            <person name="Brannstrom I.O."/>
            <person name="Guillou S."/>
            <person name="Cros-Aarteil S."/>
            <person name="Calhoun S."/>
            <person name="Haridas S."/>
            <person name="Kuo A."/>
            <person name="Mondo S."/>
            <person name="Pangilinan J."/>
            <person name="Riley R."/>
            <person name="LaButti K."/>
            <person name="Andreopoulos B."/>
            <person name="Lipzen A."/>
            <person name="Chen C."/>
            <person name="Yan M."/>
            <person name="Daum C."/>
            <person name="Ng V."/>
            <person name="Clum A."/>
            <person name="Steindorff A."/>
            <person name="Ohm R.A."/>
            <person name="Martin F."/>
            <person name="Silar P."/>
            <person name="Natvig D.O."/>
            <person name="Lalanne C."/>
            <person name="Gautier V."/>
            <person name="Ament-Velasquez S.L."/>
            <person name="Kruys A."/>
            <person name="Hutchinson M.I."/>
            <person name="Powell A.J."/>
            <person name="Barry K."/>
            <person name="Miller A.N."/>
            <person name="Grigoriev I.V."/>
            <person name="Debuchy R."/>
            <person name="Gladieux P."/>
            <person name="Hiltunen Thoren M."/>
            <person name="Johannesson H."/>
        </authorList>
    </citation>
    <scope>NUCLEOTIDE SEQUENCE</scope>
    <source>
        <strain evidence="3">CBS 103.79</strain>
    </source>
</reference>
<evidence type="ECO:0000256" key="2">
    <source>
        <dbReference type="SAM" id="Phobius"/>
    </source>
</evidence>
<organism evidence="3 4">
    <name type="scientific">Staphylotrichum tortipilum</name>
    <dbReference type="NCBI Taxonomy" id="2831512"/>
    <lineage>
        <taxon>Eukaryota</taxon>
        <taxon>Fungi</taxon>
        <taxon>Dikarya</taxon>
        <taxon>Ascomycota</taxon>
        <taxon>Pezizomycotina</taxon>
        <taxon>Sordariomycetes</taxon>
        <taxon>Sordariomycetidae</taxon>
        <taxon>Sordariales</taxon>
        <taxon>Chaetomiaceae</taxon>
        <taxon>Staphylotrichum</taxon>
    </lineage>
</organism>
<accession>A0AAN6MJ68</accession>
<comment type="caution">
    <text evidence="3">The sequence shown here is derived from an EMBL/GenBank/DDBJ whole genome shotgun (WGS) entry which is preliminary data.</text>
</comment>
<evidence type="ECO:0000313" key="3">
    <source>
        <dbReference type="EMBL" id="KAK3901876.1"/>
    </source>
</evidence>
<dbReference type="InterPro" id="IPR018852">
    <property type="entry name" value="DUF2456"/>
</dbReference>
<keyword evidence="2" id="KW-1133">Transmembrane helix</keyword>
<feature type="transmembrane region" description="Helical" evidence="2">
    <location>
        <begin position="249"/>
        <end position="272"/>
    </location>
</feature>
<feature type="transmembrane region" description="Helical" evidence="2">
    <location>
        <begin position="101"/>
        <end position="126"/>
    </location>
</feature>
<proteinExistence type="predicted"/>
<sequence>MWWIPSNTPPSAPPLDLAYLDRALEAHLRDPEPARRPLGYLPGVPPPTPVQLLTSRGSNRTGSSSADTPDLDDEDDKGKGKGGMSKMRPATTRLDARQWGYVFLVQGLGSVLVAGALNALTGYFLYSTPRPPPGPPPAGSIPPFLFHPPVSLLGDAAFTTLVQAKITYFLLLFLVNRALSRGEIAPYAPPFLQPEPRAPFLRWLLFLDHYNDAHPGSVVLAPRWWCCCGVWGTRVGRGVAFALAGIGRALMLAVVAFGVLVGPMVGVLVAVGRPFMGDWVFLGRWDGMVFKVVYGGVLGFGLSSGLTALWMVRAGWIARRSCVC</sequence>
<dbReference type="EMBL" id="MU855549">
    <property type="protein sequence ID" value="KAK3901876.1"/>
    <property type="molecule type" value="Genomic_DNA"/>
</dbReference>
<dbReference type="Pfam" id="PF10445">
    <property type="entry name" value="DUF2456"/>
    <property type="match status" value="1"/>
</dbReference>
<feature type="region of interest" description="Disordered" evidence="1">
    <location>
        <begin position="30"/>
        <end position="89"/>
    </location>
</feature>
<keyword evidence="2" id="KW-0472">Membrane</keyword>